<evidence type="ECO:0000256" key="1">
    <source>
        <dbReference type="ARBA" id="ARBA00005165"/>
    </source>
</evidence>
<dbReference type="InterPro" id="IPR013785">
    <property type="entry name" value="Aldolase_TIM"/>
</dbReference>
<feature type="binding site" evidence="9">
    <location>
        <position position="70"/>
    </location>
    <ligand>
        <name>4-amino-2-methyl-5-(diphosphooxymethyl)pyrimidine</name>
        <dbReference type="ChEBI" id="CHEBI:57841"/>
    </ligand>
</feature>
<keyword evidence="2 9" id="KW-0808">Transferase</keyword>
<keyword evidence="4 9" id="KW-0460">Magnesium</keyword>
<dbReference type="PANTHER" id="PTHR20857">
    <property type="entry name" value="THIAMINE-PHOSPHATE PYROPHOSPHORYLASE"/>
    <property type="match status" value="1"/>
</dbReference>
<dbReference type="InterPro" id="IPR022998">
    <property type="entry name" value="ThiamineP_synth_TenI"/>
</dbReference>
<dbReference type="UniPathway" id="UPA00060">
    <property type="reaction ID" value="UER00141"/>
</dbReference>
<proteinExistence type="inferred from homology"/>
<keyword evidence="5 9" id="KW-0784">Thiamine biosynthesis</keyword>
<evidence type="ECO:0000256" key="9">
    <source>
        <dbReference type="HAMAP-Rule" id="MF_00097"/>
    </source>
</evidence>
<dbReference type="Pfam" id="PF02581">
    <property type="entry name" value="TMP-TENI"/>
    <property type="match status" value="1"/>
</dbReference>
<comment type="catalytic activity">
    <reaction evidence="8 9 10">
        <text>2-[(2R,5Z)-2-carboxy-4-methylthiazol-5(2H)-ylidene]ethyl phosphate + 4-amino-2-methyl-5-(diphosphooxymethyl)pyrimidine + 2 H(+) = thiamine phosphate + CO2 + diphosphate</text>
        <dbReference type="Rhea" id="RHEA:47844"/>
        <dbReference type="ChEBI" id="CHEBI:15378"/>
        <dbReference type="ChEBI" id="CHEBI:16526"/>
        <dbReference type="ChEBI" id="CHEBI:33019"/>
        <dbReference type="ChEBI" id="CHEBI:37575"/>
        <dbReference type="ChEBI" id="CHEBI:57841"/>
        <dbReference type="ChEBI" id="CHEBI:62899"/>
        <dbReference type="EC" id="2.5.1.3"/>
    </reaction>
</comment>
<comment type="cofactor">
    <cofactor evidence="9">
        <name>Mg(2+)</name>
        <dbReference type="ChEBI" id="CHEBI:18420"/>
    </cofactor>
    <text evidence="9">Binds 1 Mg(2+) ion per subunit.</text>
</comment>
<dbReference type="InterPro" id="IPR036206">
    <property type="entry name" value="ThiamineP_synth_sf"/>
</dbReference>
<dbReference type="GO" id="GO:0005737">
    <property type="term" value="C:cytoplasm"/>
    <property type="evidence" value="ECO:0007669"/>
    <property type="project" value="TreeGrafter"/>
</dbReference>
<feature type="binding site" evidence="9">
    <location>
        <position position="71"/>
    </location>
    <ligand>
        <name>Mg(2+)</name>
        <dbReference type="ChEBI" id="CHEBI:18420"/>
    </ligand>
</feature>
<dbReference type="KEGG" id="lue:DCD74_00035"/>
<evidence type="ECO:0000256" key="3">
    <source>
        <dbReference type="ARBA" id="ARBA00022723"/>
    </source>
</evidence>
<comment type="similarity">
    <text evidence="9 10">Belongs to the thiamine-phosphate synthase family.</text>
</comment>
<dbReference type="NCBIfam" id="TIGR00693">
    <property type="entry name" value="thiE"/>
    <property type="match status" value="1"/>
</dbReference>
<organism evidence="13 14">
    <name type="scientific">Solilutibacter oculi</name>
    <dbReference type="NCBI Taxonomy" id="2698682"/>
    <lineage>
        <taxon>Bacteria</taxon>
        <taxon>Pseudomonadati</taxon>
        <taxon>Pseudomonadota</taxon>
        <taxon>Gammaproteobacteria</taxon>
        <taxon>Lysobacterales</taxon>
        <taxon>Lysobacteraceae</taxon>
        <taxon>Solilutibacter</taxon>
    </lineage>
</organism>
<dbReference type="OrthoDB" id="9789949at2"/>
<dbReference type="CDD" id="cd00564">
    <property type="entry name" value="TMP_TenI"/>
    <property type="match status" value="1"/>
</dbReference>
<keyword evidence="3 9" id="KW-0479">Metal-binding</keyword>
<dbReference type="AlphaFoldDB" id="A0A344J2N9"/>
<evidence type="ECO:0000256" key="10">
    <source>
        <dbReference type="RuleBase" id="RU003826"/>
    </source>
</evidence>
<dbReference type="SUPFAM" id="SSF51391">
    <property type="entry name" value="Thiamin phosphate synthase"/>
    <property type="match status" value="1"/>
</dbReference>
<evidence type="ECO:0000313" key="14">
    <source>
        <dbReference type="Proteomes" id="UP000251842"/>
    </source>
</evidence>
<dbReference type="InterPro" id="IPR034291">
    <property type="entry name" value="TMP_synthase"/>
</dbReference>
<name>A0A344J2N9_9GAMM</name>
<dbReference type="GO" id="GO:0009229">
    <property type="term" value="P:thiamine diphosphate biosynthetic process"/>
    <property type="evidence" value="ECO:0007669"/>
    <property type="project" value="UniProtKB-UniRule"/>
</dbReference>
<comment type="catalytic activity">
    <reaction evidence="7 9 10">
        <text>2-(2-carboxy-4-methylthiazol-5-yl)ethyl phosphate + 4-amino-2-methyl-5-(diphosphooxymethyl)pyrimidine + 2 H(+) = thiamine phosphate + CO2 + diphosphate</text>
        <dbReference type="Rhea" id="RHEA:47848"/>
        <dbReference type="ChEBI" id="CHEBI:15378"/>
        <dbReference type="ChEBI" id="CHEBI:16526"/>
        <dbReference type="ChEBI" id="CHEBI:33019"/>
        <dbReference type="ChEBI" id="CHEBI:37575"/>
        <dbReference type="ChEBI" id="CHEBI:57841"/>
        <dbReference type="ChEBI" id="CHEBI:62890"/>
        <dbReference type="EC" id="2.5.1.3"/>
    </reaction>
</comment>
<dbReference type="PANTHER" id="PTHR20857:SF15">
    <property type="entry name" value="THIAMINE-PHOSPHATE SYNTHASE"/>
    <property type="match status" value="1"/>
</dbReference>
<comment type="caution">
    <text evidence="9">Lacks conserved residue(s) required for the propagation of feature annotation.</text>
</comment>
<feature type="domain" description="Thiamine phosphate synthase/TenI" evidence="12">
    <location>
        <begin position="10"/>
        <end position="187"/>
    </location>
</feature>
<protein>
    <recommendedName>
        <fullName evidence="9">Thiamine-phosphate synthase</fullName>
        <shortName evidence="9">TP synthase</shortName>
        <shortName evidence="9">TPS</shortName>
        <ecNumber evidence="9">2.5.1.3</ecNumber>
    </recommendedName>
    <alternativeName>
        <fullName evidence="9">Thiamine-phosphate pyrophosphorylase</fullName>
        <shortName evidence="9">TMP pyrophosphorylase</shortName>
        <shortName evidence="9">TMP-PPase</shortName>
    </alternativeName>
</protein>
<evidence type="ECO:0000256" key="11">
    <source>
        <dbReference type="RuleBase" id="RU004253"/>
    </source>
</evidence>
<feature type="binding site" evidence="9">
    <location>
        <position position="90"/>
    </location>
    <ligand>
        <name>Mg(2+)</name>
        <dbReference type="ChEBI" id="CHEBI:18420"/>
    </ligand>
</feature>
<dbReference type="GO" id="GO:0004789">
    <property type="term" value="F:thiamine-phosphate diphosphorylase activity"/>
    <property type="evidence" value="ECO:0007669"/>
    <property type="project" value="UniProtKB-UniRule"/>
</dbReference>
<dbReference type="Gene3D" id="3.20.20.70">
    <property type="entry name" value="Aldolase class I"/>
    <property type="match status" value="1"/>
</dbReference>
<gene>
    <name evidence="9" type="primary">thiE</name>
    <name evidence="13" type="ORF">DCD74_00035</name>
</gene>
<comment type="pathway">
    <text evidence="1 9 11">Cofactor biosynthesis; thiamine diphosphate biosynthesis; thiamine phosphate from 4-amino-2-methyl-5-diphosphomethylpyrimidine and 4-methyl-5-(2-phosphoethyl)-thiazole: step 1/1.</text>
</comment>
<accession>A0A344J2N9</accession>
<dbReference type="EMBL" id="CP029556">
    <property type="protein sequence ID" value="AXA83299.1"/>
    <property type="molecule type" value="Genomic_DNA"/>
</dbReference>
<sequence>MTPKFPRRGLYLITPDSDDSDALVARVEDELPFAACLQYRNKRAHGERRESEARRLRALCEAAGVFFIVNDDVALAVRVGADGVHLGEDDGDIAAARAVLGPDVAIGASCYDDASLARTAVAAGADYVAFGALFPSSTKPAARRASPALFAEAASLGVPRVAIGGITPDNARQAVAAGADLLAVIGGVFDTPDPVAAARRIASAFDPTSPESP</sequence>
<keyword evidence="14" id="KW-1185">Reference proteome</keyword>
<dbReference type="RefSeq" id="WP_112925521.1">
    <property type="nucleotide sequence ID" value="NZ_CP029556.1"/>
</dbReference>
<evidence type="ECO:0000256" key="2">
    <source>
        <dbReference type="ARBA" id="ARBA00022679"/>
    </source>
</evidence>
<feature type="binding site" evidence="9">
    <location>
        <position position="165"/>
    </location>
    <ligand>
        <name>2-[(2R,5Z)-2-carboxy-4-methylthiazol-5(2H)-ylidene]ethyl phosphate</name>
        <dbReference type="ChEBI" id="CHEBI:62899"/>
    </ligand>
</feature>
<evidence type="ECO:0000256" key="6">
    <source>
        <dbReference type="ARBA" id="ARBA00047334"/>
    </source>
</evidence>
<evidence type="ECO:0000256" key="4">
    <source>
        <dbReference type="ARBA" id="ARBA00022842"/>
    </source>
</evidence>
<feature type="binding site" evidence="9">
    <location>
        <begin position="136"/>
        <end position="138"/>
    </location>
    <ligand>
        <name>2-[(2R,5Z)-2-carboxy-4-methylthiazol-5(2H)-ylidene]ethyl phosphate</name>
        <dbReference type="ChEBI" id="CHEBI:62899"/>
    </ligand>
</feature>
<reference evidence="14" key="1">
    <citation type="submission" date="2018-05" db="EMBL/GenBank/DDBJ databases">
        <title>Luteimonas pekinense sp. nov., isolated from human Meibomian gland secretions, Beijing, China.</title>
        <authorList>
            <person name="Wen T."/>
            <person name="Bai H."/>
            <person name="Lv H."/>
        </authorList>
    </citation>
    <scope>NUCLEOTIDE SEQUENCE [LARGE SCALE GENOMIC DNA]</scope>
    <source>
        <strain evidence="14">83-4</strain>
    </source>
</reference>
<dbReference type="GO" id="GO:0000287">
    <property type="term" value="F:magnesium ion binding"/>
    <property type="evidence" value="ECO:0007669"/>
    <property type="project" value="UniProtKB-UniRule"/>
</dbReference>
<feature type="binding site" evidence="9">
    <location>
        <begin position="38"/>
        <end position="42"/>
    </location>
    <ligand>
        <name>4-amino-2-methyl-5-(diphosphooxymethyl)pyrimidine</name>
        <dbReference type="ChEBI" id="CHEBI:57841"/>
    </ligand>
</feature>
<feature type="binding site" evidence="9">
    <location>
        <position position="109"/>
    </location>
    <ligand>
        <name>4-amino-2-methyl-5-(diphosphooxymethyl)pyrimidine</name>
        <dbReference type="ChEBI" id="CHEBI:57841"/>
    </ligand>
</feature>
<dbReference type="Proteomes" id="UP000251842">
    <property type="component" value="Chromosome"/>
</dbReference>
<evidence type="ECO:0000256" key="7">
    <source>
        <dbReference type="ARBA" id="ARBA00047851"/>
    </source>
</evidence>
<evidence type="ECO:0000259" key="12">
    <source>
        <dbReference type="Pfam" id="PF02581"/>
    </source>
</evidence>
<evidence type="ECO:0000313" key="13">
    <source>
        <dbReference type="EMBL" id="AXA83299.1"/>
    </source>
</evidence>
<dbReference type="HAMAP" id="MF_00097">
    <property type="entry name" value="TMP_synthase"/>
    <property type="match status" value="1"/>
</dbReference>
<feature type="binding site" evidence="9">
    <location>
        <position position="139"/>
    </location>
    <ligand>
        <name>4-amino-2-methyl-5-(diphosphooxymethyl)pyrimidine</name>
        <dbReference type="ChEBI" id="CHEBI:57841"/>
    </ligand>
</feature>
<comment type="function">
    <text evidence="9">Condenses 4-methyl-5-(beta-hydroxyethyl)thiazole monophosphate (THZ-P) and 2-methyl-4-amino-5-hydroxymethyl pyrimidine pyrophosphate (HMP-PP) to form thiamine monophosphate (TMP).</text>
</comment>
<comment type="catalytic activity">
    <reaction evidence="6 9 10">
        <text>4-methyl-5-(2-phosphooxyethyl)-thiazole + 4-amino-2-methyl-5-(diphosphooxymethyl)pyrimidine + H(+) = thiamine phosphate + diphosphate</text>
        <dbReference type="Rhea" id="RHEA:22328"/>
        <dbReference type="ChEBI" id="CHEBI:15378"/>
        <dbReference type="ChEBI" id="CHEBI:33019"/>
        <dbReference type="ChEBI" id="CHEBI:37575"/>
        <dbReference type="ChEBI" id="CHEBI:57841"/>
        <dbReference type="ChEBI" id="CHEBI:58296"/>
        <dbReference type="EC" id="2.5.1.3"/>
    </reaction>
</comment>
<dbReference type="GO" id="GO:0009228">
    <property type="term" value="P:thiamine biosynthetic process"/>
    <property type="evidence" value="ECO:0007669"/>
    <property type="project" value="UniProtKB-KW"/>
</dbReference>
<evidence type="ECO:0000256" key="5">
    <source>
        <dbReference type="ARBA" id="ARBA00022977"/>
    </source>
</evidence>
<evidence type="ECO:0000256" key="8">
    <source>
        <dbReference type="ARBA" id="ARBA00047883"/>
    </source>
</evidence>
<dbReference type="EC" id="2.5.1.3" evidence="9"/>